<dbReference type="InterPro" id="IPR036108">
    <property type="entry name" value="4pyrrol_syn_uPrphyn_synt_sf"/>
</dbReference>
<keyword evidence="2" id="KW-0456">Lyase</keyword>
<dbReference type="AlphaFoldDB" id="A0A846MY84"/>
<feature type="domain" description="Tetrapyrrole biosynthesis uroporphyrinogen III synthase" evidence="1">
    <location>
        <begin position="14"/>
        <end position="229"/>
    </location>
</feature>
<accession>A0A846MY84</accession>
<comment type="caution">
    <text evidence="2">The sequence shown here is derived from an EMBL/GenBank/DDBJ whole genome shotgun (WGS) entry which is preliminary data.</text>
</comment>
<name>A0A846MY84_9PROT</name>
<organism evidence="2 3">
    <name type="scientific">Rhizomicrobium palustre</name>
    <dbReference type="NCBI Taxonomy" id="189966"/>
    <lineage>
        <taxon>Bacteria</taxon>
        <taxon>Pseudomonadati</taxon>
        <taxon>Pseudomonadota</taxon>
        <taxon>Alphaproteobacteria</taxon>
        <taxon>Micropepsales</taxon>
        <taxon>Micropepsaceae</taxon>
        <taxon>Rhizomicrobium</taxon>
    </lineage>
</organism>
<dbReference type="InterPro" id="IPR003754">
    <property type="entry name" value="4pyrrol_synth_uPrphyn_synth"/>
</dbReference>
<evidence type="ECO:0000259" key="1">
    <source>
        <dbReference type="Pfam" id="PF02602"/>
    </source>
</evidence>
<dbReference type="SUPFAM" id="SSF69618">
    <property type="entry name" value="HemD-like"/>
    <property type="match status" value="1"/>
</dbReference>
<dbReference type="PANTHER" id="PTHR12390:SF0">
    <property type="entry name" value="UROPORPHYRINOGEN-III SYNTHASE"/>
    <property type="match status" value="1"/>
</dbReference>
<dbReference type="Pfam" id="PF02602">
    <property type="entry name" value="HEM4"/>
    <property type="match status" value="1"/>
</dbReference>
<dbReference type="Gene3D" id="3.40.50.10090">
    <property type="match status" value="2"/>
</dbReference>
<dbReference type="InterPro" id="IPR039793">
    <property type="entry name" value="UROS/Hem4"/>
</dbReference>
<sequence length="239" mass="25450">MRILITRPKEDAARFAELIHSRGHEPVCASLLTVRFFDGPELTFEGVSAILATSANGVRALARRTEEREIPLFAVGPQTADAAKAAGFEKVECTDGDAATMAEAMLDYIKPEEGILVHAASADNENRLKTLLAEEGYRVSVEVLYEVIPEHKLPDAARAALGQGALDAVVVFSPRSADALKDCILRAGLTESCRSVAAICISAAAAKMLEPLPFKAVLVAEKPNQAAMLDAVERVAANP</sequence>
<dbReference type="EMBL" id="JAASRM010000001">
    <property type="protein sequence ID" value="NIK88081.1"/>
    <property type="molecule type" value="Genomic_DNA"/>
</dbReference>
<dbReference type="Proteomes" id="UP000570514">
    <property type="component" value="Unassembled WGS sequence"/>
</dbReference>
<dbReference type="CDD" id="cd06578">
    <property type="entry name" value="HemD"/>
    <property type="match status" value="1"/>
</dbReference>
<dbReference type="PANTHER" id="PTHR12390">
    <property type="entry name" value="UROPORPHYRINOGEN III SYNTHASE"/>
    <property type="match status" value="1"/>
</dbReference>
<gene>
    <name evidence="2" type="ORF">FHS83_001399</name>
</gene>
<dbReference type="GO" id="GO:0004852">
    <property type="term" value="F:uroporphyrinogen-III synthase activity"/>
    <property type="evidence" value="ECO:0007669"/>
    <property type="project" value="UniProtKB-EC"/>
</dbReference>
<dbReference type="RefSeq" id="WP_167082220.1">
    <property type="nucleotide sequence ID" value="NZ_BAAADC010000001.1"/>
</dbReference>
<dbReference type="EC" id="4.2.1.75" evidence="2"/>
<keyword evidence="3" id="KW-1185">Reference proteome</keyword>
<dbReference type="GO" id="GO:0005829">
    <property type="term" value="C:cytosol"/>
    <property type="evidence" value="ECO:0007669"/>
    <property type="project" value="TreeGrafter"/>
</dbReference>
<evidence type="ECO:0000313" key="3">
    <source>
        <dbReference type="Proteomes" id="UP000570514"/>
    </source>
</evidence>
<dbReference type="GO" id="GO:0006780">
    <property type="term" value="P:uroporphyrinogen III biosynthetic process"/>
    <property type="evidence" value="ECO:0007669"/>
    <property type="project" value="InterPro"/>
</dbReference>
<protein>
    <submittedName>
        <fullName evidence="2">Uroporphyrinogen-III synthase</fullName>
        <ecNumber evidence="2">4.2.1.75</ecNumber>
    </submittedName>
</protein>
<proteinExistence type="predicted"/>
<reference evidence="2 3" key="1">
    <citation type="submission" date="2020-03" db="EMBL/GenBank/DDBJ databases">
        <title>Genomic Encyclopedia of Type Strains, Phase IV (KMG-IV): sequencing the most valuable type-strain genomes for metagenomic binning, comparative biology and taxonomic classification.</title>
        <authorList>
            <person name="Goeker M."/>
        </authorList>
    </citation>
    <scope>NUCLEOTIDE SEQUENCE [LARGE SCALE GENOMIC DNA]</scope>
    <source>
        <strain evidence="2 3">DSM 19867</strain>
    </source>
</reference>
<evidence type="ECO:0000313" key="2">
    <source>
        <dbReference type="EMBL" id="NIK88081.1"/>
    </source>
</evidence>